<evidence type="ECO:0000313" key="2">
    <source>
        <dbReference type="EMBL" id="VEP18708.1"/>
    </source>
</evidence>
<feature type="transmembrane region" description="Helical" evidence="1">
    <location>
        <begin position="76"/>
        <end position="102"/>
    </location>
</feature>
<proteinExistence type="predicted"/>
<dbReference type="RefSeq" id="WP_144868168.1">
    <property type="nucleotide sequence ID" value="NZ_LR213845.1"/>
</dbReference>
<dbReference type="EMBL" id="CAACVJ010000695">
    <property type="protein sequence ID" value="VEP18708.1"/>
    <property type="molecule type" value="Genomic_DNA"/>
</dbReference>
<dbReference type="OrthoDB" id="565087at2"/>
<organism evidence="2 3">
    <name type="scientific">Hyella patelloides LEGE 07179</name>
    <dbReference type="NCBI Taxonomy" id="945734"/>
    <lineage>
        <taxon>Bacteria</taxon>
        <taxon>Bacillati</taxon>
        <taxon>Cyanobacteriota</taxon>
        <taxon>Cyanophyceae</taxon>
        <taxon>Pleurocapsales</taxon>
        <taxon>Hyellaceae</taxon>
        <taxon>Hyella</taxon>
    </lineage>
</organism>
<reference evidence="2 3" key="1">
    <citation type="submission" date="2019-01" db="EMBL/GenBank/DDBJ databases">
        <authorList>
            <person name="Brito A."/>
        </authorList>
    </citation>
    <scope>NUCLEOTIDE SEQUENCE [LARGE SCALE GENOMIC DNA]</scope>
    <source>
        <strain evidence="2">1</strain>
    </source>
</reference>
<keyword evidence="3" id="KW-1185">Reference proteome</keyword>
<protein>
    <recommendedName>
        <fullName evidence="4">Yip1 domain-containing protein</fullName>
    </recommendedName>
</protein>
<keyword evidence="1" id="KW-1133">Transmembrane helix</keyword>
<dbReference type="Proteomes" id="UP000320055">
    <property type="component" value="Unassembled WGS sequence"/>
</dbReference>
<dbReference type="AlphaFoldDB" id="A0A563W4U8"/>
<gene>
    <name evidence="2" type="ORF">H1P_870011</name>
</gene>
<sequence length="239" mass="26040">MLSTVATVDTAINRFWDLISGVLCLNPATFESINNLPLGLVASILVVLLAGMSQTLGQGAMLFINRVKPLRFFLSVAVAAVLFVFNYNFWVLSTWLVAGWLFSVSLPLVEVVKTLGFSYSPLLLGFLMVIPYFGMPILIVLSIWTLLAIAKGLGAISDLGIWQAFECCLGGWLVLQFSQRVLGKAIANITNKIIDWVAGVQLITEANYLEQMLYSGLPIPPVTSDVPNLLGDSPKQSNE</sequence>
<evidence type="ECO:0008006" key="4">
    <source>
        <dbReference type="Google" id="ProtNLM"/>
    </source>
</evidence>
<keyword evidence="1" id="KW-0812">Transmembrane</keyword>
<name>A0A563W4U8_9CYAN</name>
<feature type="transmembrane region" description="Helical" evidence="1">
    <location>
        <begin position="40"/>
        <end position="64"/>
    </location>
</feature>
<feature type="transmembrane region" description="Helical" evidence="1">
    <location>
        <begin position="122"/>
        <end position="147"/>
    </location>
</feature>
<evidence type="ECO:0000256" key="1">
    <source>
        <dbReference type="SAM" id="Phobius"/>
    </source>
</evidence>
<keyword evidence="1" id="KW-0472">Membrane</keyword>
<accession>A0A563W4U8</accession>
<evidence type="ECO:0000313" key="3">
    <source>
        <dbReference type="Proteomes" id="UP000320055"/>
    </source>
</evidence>